<sequence>MNFPDLDDLYSELRRRRWDIHLFGRDDDRLTAMAAVKWWDEHADVLILRGEHEAAAYRVHQREDVFQPRWVSWWYGGTAMHALRAVLTIVSPGRAGPMQEFAAPEFAYIPTDERKPCRIRMANGQ</sequence>
<comment type="caution">
    <text evidence="1">The sequence shown here is derived from an EMBL/GenBank/DDBJ whole genome shotgun (WGS) entry which is preliminary data.</text>
</comment>
<organism evidence="1 2">
    <name type="scientific">Herbihabitans rhizosphaerae</name>
    <dbReference type="NCBI Taxonomy" id="1872711"/>
    <lineage>
        <taxon>Bacteria</taxon>
        <taxon>Bacillati</taxon>
        <taxon>Actinomycetota</taxon>
        <taxon>Actinomycetes</taxon>
        <taxon>Pseudonocardiales</taxon>
        <taxon>Pseudonocardiaceae</taxon>
        <taxon>Herbihabitans</taxon>
    </lineage>
</organism>
<dbReference type="Proteomes" id="UP000294257">
    <property type="component" value="Unassembled WGS sequence"/>
</dbReference>
<protein>
    <submittedName>
        <fullName evidence="1">Uncharacterized protein</fullName>
    </submittedName>
</protein>
<keyword evidence="2" id="KW-1185">Reference proteome</keyword>
<dbReference type="RefSeq" id="WP_130344027.1">
    <property type="nucleotide sequence ID" value="NZ_SGWQ01000003.1"/>
</dbReference>
<name>A0A4Q7KWJ5_9PSEU</name>
<reference evidence="1 2" key="1">
    <citation type="submission" date="2019-02" db="EMBL/GenBank/DDBJ databases">
        <title>Genomic Encyclopedia of Type Strains, Phase IV (KMG-IV): sequencing the most valuable type-strain genomes for metagenomic binning, comparative biology and taxonomic classification.</title>
        <authorList>
            <person name="Goeker M."/>
        </authorList>
    </citation>
    <scope>NUCLEOTIDE SEQUENCE [LARGE SCALE GENOMIC DNA]</scope>
    <source>
        <strain evidence="1 2">DSM 101727</strain>
    </source>
</reference>
<dbReference type="EMBL" id="SGWQ01000003">
    <property type="protein sequence ID" value="RZS41065.1"/>
    <property type="molecule type" value="Genomic_DNA"/>
</dbReference>
<dbReference type="AlphaFoldDB" id="A0A4Q7KWJ5"/>
<dbReference type="OrthoDB" id="3632723at2"/>
<evidence type="ECO:0000313" key="1">
    <source>
        <dbReference type="EMBL" id="RZS41065.1"/>
    </source>
</evidence>
<accession>A0A4Q7KWJ5</accession>
<gene>
    <name evidence="1" type="ORF">EV193_103383</name>
</gene>
<proteinExistence type="predicted"/>
<evidence type="ECO:0000313" key="2">
    <source>
        <dbReference type="Proteomes" id="UP000294257"/>
    </source>
</evidence>